<comment type="caution">
    <text evidence="2">The sequence shown here is derived from an EMBL/GenBank/DDBJ whole genome shotgun (WGS) entry which is preliminary data.</text>
</comment>
<feature type="compositionally biased region" description="Basic and acidic residues" evidence="1">
    <location>
        <begin position="118"/>
        <end position="128"/>
    </location>
</feature>
<proteinExistence type="predicted"/>
<reference evidence="3" key="1">
    <citation type="journal article" date="2019" name="Int. J. Syst. Evol. Microbiol.">
        <title>The Global Catalogue of Microorganisms (GCM) 10K type strain sequencing project: providing services to taxonomists for standard genome sequencing and annotation.</title>
        <authorList>
            <consortium name="The Broad Institute Genomics Platform"/>
            <consortium name="The Broad Institute Genome Sequencing Center for Infectious Disease"/>
            <person name="Wu L."/>
            <person name="Ma J."/>
        </authorList>
    </citation>
    <scope>NUCLEOTIDE SEQUENCE [LARGE SCALE GENOMIC DNA]</scope>
    <source>
        <strain evidence="3">KCTC 42282</strain>
    </source>
</reference>
<protein>
    <submittedName>
        <fullName evidence="2">Uncharacterized protein</fullName>
    </submittedName>
</protein>
<sequence length="134" mass="14870">MIHAWQTGFVARFGRAWRLRPSIVGARLGATRFGRFGGVRRIAGDRWRTAPPFAANDGAFDHHVRCAADHHQMLDMVAAHQHQLALVVKIINVHNAQSGLPRSRPLGGGALATRRNAPQHESENHHHDEDDDEG</sequence>
<dbReference type="RefSeq" id="WP_244642950.1">
    <property type="nucleotide sequence ID" value="NZ_BNCG01000004.1"/>
</dbReference>
<dbReference type="Proteomes" id="UP001595704">
    <property type="component" value="Unassembled WGS sequence"/>
</dbReference>
<organism evidence="2 3">
    <name type="scientific">Camelimonas fluminis</name>
    <dbReference type="NCBI Taxonomy" id="1576911"/>
    <lineage>
        <taxon>Bacteria</taxon>
        <taxon>Pseudomonadati</taxon>
        <taxon>Pseudomonadota</taxon>
        <taxon>Alphaproteobacteria</taxon>
        <taxon>Hyphomicrobiales</taxon>
        <taxon>Chelatococcaceae</taxon>
        <taxon>Camelimonas</taxon>
    </lineage>
</organism>
<gene>
    <name evidence="2" type="ORF">ACFONL_20110</name>
</gene>
<evidence type="ECO:0000313" key="3">
    <source>
        <dbReference type="Proteomes" id="UP001595704"/>
    </source>
</evidence>
<dbReference type="EMBL" id="JBHRYC010000098">
    <property type="protein sequence ID" value="MFC3639649.1"/>
    <property type="molecule type" value="Genomic_DNA"/>
</dbReference>
<accession>A0ABV7ULQ3</accession>
<keyword evidence="3" id="KW-1185">Reference proteome</keyword>
<feature type="region of interest" description="Disordered" evidence="1">
    <location>
        <begin position="98"/>
        <end position="134"/>
    </location>
</feature>
<evidence type="ECO:0000313" key="2">
    <source>
        <dbReference type="EMBL" id="MFC3639649.1"/>
    </source>
</evidence>
<name>A0ABV7ULQ3_9HYPH</name>
<evidence type="ECO:0000256" key="1">
    <source>
        <dbReference type="SAM" id="MobiDB-lite"/>
    </source>
</evidence>